<comment type="caution">
    <text evidence="1">The sequence shown here is derived from an EMBL/GenBank/DDBJ whole genome shotgun (WGS) entry which is preliminary data.</text>
</comment>
<name>A0A9Q1HBF2_HOLLE</name>
<dbReference type="AlphaFoldDB" id="A0A9Q1HBF2"/>
<reference evidence="1" key="1">
    <citation type="submission" date="2021-10" db="EMBL/GenBank/DDBJ databases">
        <title>Tropical sea cucumber genome reveals ecological adaptation and Cuvierian tubules defense mechanism.</title>
        <authorList>
            <person name="Chen T."/>
        </authorList>
    </citation>
    <scope>NUCLEOTIDE SEQUENCE</scope>
    <source>
        <strain evidence="1">Nanhai2018</strain>
        <tissue evidence="1">Muscle</tissue>
    </source>
</reference>
<accession>A0A9Q1HBF2</accession>
<organism evidence="1 2">
    <name type="scientific">Holothuria leucospilota</name>
    <name type="common">Black long sea cucumber</name>
    <name type="synonym">Mertensiothuria leucospilota</name>
    <dbReference type="NCBI Taxonomy" id="206669"/>
    <lineage>
        <taxon>Eukaryota</taxon>
        <taxon>Metazoa</taxon>
        <taxon>Echinodermata</taxon>
        <taxon>Eleutherozoa</taxon>
        <taxon>Echinozoa</taxon>
        <taxon>Holothuroidea</taxon>
        <taxon>Aspidochirotacea</taxon>
        <taxon>Aspidochirotida</taxon>
        <taxon>Holothuriidae</taxon>
        <taxon>Holothuria</taxon>
    </lineage>
</organism>
<gene>
    <name evidence="1" type="ORF">HOLleu_10014</name>
</gene>
<proteinExistence type="predicted"/>
<protein>
    <submittedName>
        <fullName evidence="1">Uncharacterized protein</fullName>
    </submittedName>
</protein>
<dbReference type="OrthoDB" id="424543at2759"/>
<dbReference type="EMBL" id="JAIZAY010000004">
    <property type="protein sequence ID" value="KAJ8043077.1"/>
    <property type="molecule type" value="Genomic_DNA"/>
</dbReference>
<sequence length="52" mass="6145">MRRMKWVGYLIRLPAESPARQALQESLPPTRRSRGRPITTWCSRVNNDLKNH</sequence>
<evidence type="ECO:0000313" key="2">
    <source>
        <dbReference type="Proteomes" id="UP001152320"/>
    </source>
</evidence>
<evidence type="ECO:0000313" key="1">
    <source>
        <dbReference type="EMBL" id="KAJ8043077.1"/>
    </source>
</evidence>
<dbReference type="Proteomes" id="UP001152320">
    <property type="component" value="Chromosome 4"/>
</dbReference>
<keyword evidence="2" id="KW-1185">Reference proteome</keyword>